<dbReference type="Proteomes" id="UP000254424">
    <property type="component" value="Unassembled WGS sequence"/>
</dbReference>
<keyword evidence="2" id="KW-0119">Carbohydrate metabolism</keyword>
<dbReference type="Gene3D" id="2.60.120.260">
    <property type="entry name" value="Galactose-binding domain-like"/>
    <property type="match status" value="1"/>
</dbReference>
<organism evidence="3 4">
    <name type="scientific">Bacteroides eggerthii</name>
    <dbReference type="NCBI Taxonomy" id="28111"/>
    <lineage>
        <taxon>Bacteria</taxon>
        <taxon>Pseudomonadati</taxon>
        <taxon>Bacteroidota</taxon>
        <taxon>Bacteroidia</taxon>
        <taxon>Bacteroidales</taxon>
        <taxon>Bacteroidaceae</taxon>
        <taxon>Bacteroides</taxon>
    </lineage>
</organism>
<evidence type="ECO:0000256" key="2">
    <source>
        <dbReference type="ARBA" id="ARBA00023277"/>
    </source>
</evidence>
<evidence type="ECO:0000256" key="1">
    <source>
        <dbReference type="ARBA" id="ARBA00022651"/>
    </source>
</evidence>
<dbReference type="EMBL" id="UFSX01000002">
    <property type="protein sequence ID" value="SUV42714.1"/>
    <property type="molecule type" value="Genomic_DNA"/>
</dbReference>
<proteinExistence type="predicted"/>
<evidence type="ECO:0000313" key="3">
    <source>
        <dbReference type="EMBL" id="SUV42714.1"/>
    </source>
</evidence>
<dbReference type="AlphaFoldDB" id="A0A380Z8P0"/>
<protein>
    <submittedName>
        <fullName evidence="3">Beta-xylosidase</fullName>
    </submittedName>
</protein>
<dbReference type="InterPro" id="IPR023296">
    <property type="entry name" value="Glyco_hydro_beta-prop_sf"/>
</dbReference>
<reference evidence="3 4" key="1">
    <citation type="submission" date="2018-06" db="EMBL/GenBank/DDBJ databases">
        <authorList>
            <consortium name="Pathogen Informatics"/>
            <person name="Doyle S."/>
        </authorList>
    </citation>
    <scope>NUCLEOTIDE SEQUENCE [LARGE SCALE GENOMIC DNA]</scope>
    <source>
        <strain evidence="3 4">NCTC11155</strain>
    </source>
</reference>
<keyword evidence="1" id="KW-0858">Xylan degradation</keyword>
<dbReference type="GO" id="GO:0045493">
    <property type="term" value="P:xylan catabolic process"/>
    <property type="evidence" value="ECO:0007669"/>
    <property type="project" value="UniProtKB-KW"/>
</dbReference>
<dbReference type="InterPro" id="IPR052176">
    <property type="entry name" value="Glycosyl_Hydrlase_43_Enz"/>
</dbReference>
<dbReference type="STRING" id="483216.BACEGG_00131"/>
<dbReference type="PANTHER" id="PTHR43772:SF2">
    <property type="entry name" value="PUTATIVE (AFU_ORTHOLOGUE AFUA_2G04480)-RELATED"/>
    <property type="match status" value="1"/>
</dbReference>
<keyword evidence="1" id="KW-0624">Polysaccharide degradation</keyword>
<dbReference type="PANTHER" id="PTHR43772">
    <property type="entry name" value="ENDO-1,4-BETA-XYLANASE"/>
    <property type="match status" value="1"/>
</dbReference>
<sequence length="707" mass="78547">MPYICDIIFTYLLIIMKNKSVILLLFLAICGLTEAKAVANDEGANTSNFIYRGTGNPYLPLWEHLPDGEPRVFEDPDNPGKYRAYIIGSHDVRFKSYCGADIRMWSAPVEDLSAWRDEGPIFTYQIGGKWDVMYAPDLVEVRRKDGKKEYYLYPHSRGRHREAMVAKGERPDGPFTPINLTADGTKTLPGSIMGFDPSVYIEYVTDPDDPDYEIGFRAYGYWGFQRSLAAQLDQKTMYSVRPGTDVIPYFMPAGRRNGMVRDSISYPHIYPGEDLGAFNFFEASSIRKIGNKYVTIYSGYSGREYGLGMTNSTLRYAYGDSPLGPWKSGGVLVDSRAPVLNQDGTHLETSNAAHNTHGSIEQINGQWYVFYHRPPRGFGNARQAMVAPIHVEWDEKAVSEGGKVSIKGYDPYAKDGIWTAKDAQGNEYKGAEVTSEGFHIFGLDPYQYYSAGFACYLSDVALQQDAWDIWNNHASITNVKNGNIIGYKYFGFGGLDKDKLGLKAFKGTQKGNKTAFNLFLTPKTSKAFKVNVWLDGPWSNAVWKGTKIGEISVPGNSAQEITRFTVDVSKFVDHLDKKHAIFLVAEGEGGEELFDLIGLGFSSKKKDIARPVVPEVNIAVNGKQIELPATPVRSTESNGVLGYDLYETVYELPSNAAGLPKVSATATDKSVKTTITQADSNSKTAVVKFDYKGLVKTYKIKFNASMP</sequence>
<dbReference type="Gene3D" id="2.115.10.20">
    <property type="entry name" value="Glycosyl hydrolase domain, family 43"/>
    <property type="match status" value="1"/>
</dbReference>
<accession>A0A380Z8P0</accession>
<name>A0A380Z8P0_9BACE</name>
<gene>
    <name evidence="3" type="primary">xylA_3</name>
    <name evidence="3" type="ORF">NCTC11155_02088</name>
</gene>
<evidence type="ECO:0000313" key="4">
    <source>
        <dbReference type="Proteomes" id="UP000254424"/>
    </source>
</evidence>
<dbReference type="SUPFAM" id="SSF75005">
    <property type="entry name" value="Arabinanase/levansucrase/invertase"/>
    <property type="match status" value="1"/>
</dbReference>